<gene>
    <name evidence="1" type="ORF">Enr10x_52640</name>
</gene>
<dbReference type="RefSeq" id="WP_145451806.1">
    <property type="nucleotide sequence ID" value="NZ_CP037421.1"/>
</dbReference>
<dbReference type="AlphaFoldDB" id="A0A517QE99"/>
<proteinExistence type="predicted"/>
<name>A0A517QE99_9PLAN</name>
<evidence type="ECO:0000313" key="2">
    <source>
        <dbReference type="Proteomes" id="UP000315647"/>
    </source>
</evidence>
<evidence type="ECO:0000313" key="1">
    <source>
        <dbReference type="EMBL" id="QDT29907.1"/>
    </source>
</evidence>
<sequence>MCETRDKTSVIGFLRGCRVNQADWIHLTPDFNKDTIEKFFSSRVVYYPGSGTDGRAIAIFNSTKSAYCFVHVDLKTSAKQVIQELSSDNSHRCDGYSPTYHEEIPPVEFQEILNLDMTHPSNGQNPNLKSVLWTVLRREPGKSSNHGFDYLAFLHIQAEAVWACGNLWKTSKINPFGLILQDHGFGGNNARFGGRDAPLYRVAEQTKHPDYLLVAKGTREWPHYQAVSEWSHRVEGNQNRLFHRME</sequence>
<keyword evidence="2" id="KW-1185">Reference proteome</keyword>
<reference evidence="1 2" key="1">
    <citation type="submission" date="2019-03" db="EMBL/GenBank/DDBJ databases">
        <title>Deep-cultivation of Planctomycetes and their phenomic and genomic characterization uncovers novel biology.</title>
        <authorList>
            <person name="Wiegand S."/>
            <person name="Jogler M."/>
            <person name="Boedeker C."/>
            <person name="Pinto D."/>
            <person name="Vollmers J."/>
            <person name="Rivas-Marin E."/>
            <person name="Kohn T."/>
            <person name="Peeters S.H."/>
            <person name="Heuer A."/>
            <person name="Rast P."/>
            <person name="Oberbeckmann S."/>
            <person name="Bunk B."/>
            <person name="Jeske O."/>
            <person name="Meyerdierks A."/>
            <person name="Storesund J.E."/>
            <person name="Kallscheuer N."/>
            <person name="Luecker S."/>
            <person name="Lage O.M."/>
            <person name="Pohl T."/>
            <person name="Merkel B.J."/>
            <person name="Hornburger P."/>
            <person name="Mueller R.-W."/>
            <person name="Bruemmer F."/>
            <person name="Labrenz M."/>
            <person name="Spormann A.M."/>
            <person name="Op den Camp H."/>
            <person name="Overmann J."/>
            <person name="Amann R."/>
            <person name="Jetten M.S.M."/>
            <person name="Mascher T."/>
            <person name="Medema M.H."/>
            <person name="Devos D.P."/>
            <person name="Kaster A.-K."/>
            <person name="Ovreas L."/>
            <person name="Rohde M."/>
            <person name="Galperin M.Y."/>
            <person name="Jogler C."/>
        </authorList>
    </citation>
    <scope>NUCLEOTIDE SEQUENCE [LARGE SCALE GENOMIC DNA]</scope>
    <source>
        <strain evidence="1 2">Enr10</strain>
    </source>
</reference>
<organism evidence="1 2">
    <name type="scientific">Gimesia panareensis</name>
    <dbReference type="NCBI Taxonomy" id="2527978"/>
    <lineage>
        <taxon>Bacteria</taxon>
        <taxon>Pseudomonadati</taxon>
        <taxon>Planctomycetota</taxon>
        <taxon>Planctomycetia</taxon>
        <taxon>Planctomycetales</taxon>
        <taxon>Planctomycetaceae</taxon>
        <taxon>Gimesia</taxon>
    </lineage>
</organism>
<accession>A0A517QE99</accession>
<dbReference type="EMBL" id="CP037421">
    <property type="protein sequence ID" value="QDT29907.1"/>
    <property type="molecule type" value="Genomic_DNA"/>
</dbReference>
<dbReference type="Proteomes" id="UP000315647">
    <property type="component" value="Chromosome"/>
</dbReference>
<protein>
    <submittedName>
        <fullName evidence="1">Uncharacterized protein</fullName>
    </submittedName>
</protein>